<reference evidence="1 2" key="1">
    <citation type="submission" date="2020-06" db="EMBL/GenBank/DDBJ databases">
        <title>High-quality draft genome of sulfate reducer Desulfobacter latus type strain AcrS2 isolated from marine sediment.</title>
        <authorList>
            <person name="Hoppe M."/>
            <person name="Larsen C.K."/>
            <person name="Marshall I.P.G."/>
            <person name="Schramm A."/>
            <person name="Marietou A.G."/>
        </authorList>
    </citation>
    <scope>NUCLEOTIDE SEQUENCE [LARGE SCALE GENOMIC DNA]</scope>
    <source>
        <strain evidence="1 2">AcRS2</strain>
    </source>
</reference>
<protein>
    <submittedName>
        <fullName evidence="1">Uncharacterized protein</fullName>
    </submittedName>
</protein>
<proteinExistence type="predicted"/>
<evidence type="ECO:0000313" key="1">
    <source>
        <dbReference type="EMBL" id="NWH06852.1"/>
    </source>
</evidence>
<dbReference type="Proteomes" id="UP000553343">
    <property type="component" value="Unassembled WGS sequence"/>
</dbReference>
<dbReference type="AlphaFoldDB" id="A0A850TB43"/>
<organism evidence="1 2">
    <name type="scientific">Desulfobacter latus</name>
    <dbReference type="NCBI Taxonomy" id="2292"/>
    <lineage>
        <taxon>Bacteria</taxon>
        <taxon>Pseudomonadati</taxon>
        <taxon>Thermodesulfobacteriota</taxon>
        <taxon>Desulfobacteria</taxon>
        <taxon>Desulfobacterales</taxon>
        <taxon>Desulfobacteraceae</taxon>
        <taxon>Desulfobacter</taxon>
    </lineage>
</organism>
<dbReference type="RefSeq" id="WP_178368300.1">
    <property type="nucleotide sequence ID" value="NZ_JACADJ010000126.1"/>
</dbReference>
<name>A0A850TB43_9BACT</name>
<evidence type="ECO:0000313" key="2">
    <source>
        <dbReference type="Proteomes" id="UP000553343"/>
    </source>
</evidence>
<sequence>MKDNIVQLPSSKTPTWRQMVTRLHNDGREEFRRVCNVAQICVQTISFPQDHSLSVLLDRMELIKDSSLDLCYAIKKIEEFYNEAYPSCLAEIIPFPVEVAQ</sequence>
<gene>
    <name evidence="1" type="ORF">HXW94_18030</name>
</gene>
<comment type="caution">
    <text evidence="1">The sequence shown here is derived from an EMBL/GenBank/DDBJ whole genome shotgun (WGS) entry which is preliminary data.</text>
</comment>
<dbReference type="EMBL" id="JACADJ010000126">
    <property type="protein sequence ID" value="NWH06852.1"/>
    <property type="molecule type" value="Genomic_DNA"/>
</dbReference>
<keyword evidence="2" id="KW-1185">Reference proteome</keyword>
<accession>A0A850TB43</accession>